<comment type="caution">
    <text evidence="7">The sequence shown here is derived from an EMBL/GenBank/DDBJ whole genome shotgun (WGS) entry which is preliminary data.</text>
</comment>
<evidence type="ECO:0000256" key="6">
    <source>
        <dbReference type="HAMAP-Rule" id="MF_00117"/>
    </source>
</evidence>
<protein>
    <recommendedName>
        <fullName evidence="6">33 kDa chaperonin</fullName>
    </recommendedName>
    <alternativeName>
        <fullName evidence="6">Heat shock protein 33 homolog</fullName>
        <shortName evidence="6">HSP33</shortName>
    </alternativeName>
</protein>
<proteinExistence type="inferred from homology"/>
<evidence type="ECO:0000256" key="2">
    <source>
        <dbReference type="ARBA" id="ARBA00022833"/>
    </source>
</evidence>
<dbReference type="InterPro" id="IPR016153">
    <property type="entry name" value="Heat_shock_Hsp33_N"/>
</dbReference>
<dbReference type="GO" id="GO:0051082">
    <property type="term" value="F:unfolded protein binding"/>
    <property type="evidence" value="ECO:0007669"/>
    <property type="project" value="UniProtKB-UniRule"/>
</dbReference>
<keyword evidence="2 6" id="KW-0862">Zinc</keyword>
<dbReference type="GO" id="GO:0042026">
    <property type="term" value="P:protein refolding"/>
    <property type="evidence" value="ECO:0007669"/>
    <property type="project" value="TreeGrafter"/>
</dbReference>
<dbReference type="EMBL" id="AWVF01000297">
    <property type="protein sequence ID" value="ERJ92220.1"/>
    <property type="molecule type" value="Genomic_DNA"/>
</dbReference>
<evidence type="ECO:0000256" key="4">
    <source>
        <dbReference type="ARBA" id="ARBA00023186"/>
    </source>
</evidence>
<keyword evidence="5 6" id="KW-0676">Redox-active center</keyword>
<comment type="function">
    <text evidence="6">Redox regulated molecular chaperone. Protects both thermally unfolding and oxidatively damaged proteins from irreversible aggregation. Plays an important role in the bacterial defense system toward oxidative stress.</text>
</comment>
<evidence type="ECO:0000313" key="7">
    <source>
        <dbReference type="EMBL" id="ERJ92220.1"/>
    </source>
</evidence>
<dbReference type="CDD" id="cd00498">
    <property type="entry name" value="Hsp33"/>
    <property type="match status" value="1"/>
</dbReference>
<evidence type="ECO:0000256" key="3">
    <source>
        <dbReference type="ARBA" id="ARBA00023157"/>
    </source>
</evidence>
<comment type="subcellular location">
    <subcellularLocation>
        <location evidence="6">Cytoplasm</location>
    </subcellularLocation>
</comment>
<dbReference type="InterPro" id="IPR016154">
    <property type="entry name" value="Heat_shock_Hsp33_C"/>
</dbReference>
<dbReference type="eggNOG" id="COG1281">
    <property type="taxonomic scope" value="Bacteria"/>
</dbReference>
<keyword evidence="3 6" id="KW-1015">Disulfide bond</keyword>
<dbReference type="PIRSF" id="PIRSF005261">
    <property type="entry name" value="Heat_shock_Hsp33"/>
    <property type="match status" value="1"/>
</dbReference>
<name>U2KJI7_9FIRM</name>
<dbReference type="Gene3D" id="3.90.1280.10">
    <property type="entry name" value="HSP33 redox switch-like"/>
    <property type="match status" value="1"/>
</dbReference>
<feature type="disulfide bond" description="Redox-active" evidence="6">
    <location>
        <begin position="237"/>
        <end position="239"/>
    </location>
</feature>
<comment type="similarity">
    <text evidence="6">Belongs to the HSP33 family.</text>
</comment>
<gene>
    <name evidence="6" type="primary">hslO</name>
    <name evidence="7" type="ORF">RUMCAL_02500</name>
</gene>
<dbReference type="OrthoDB" id="9776534at2"/>
<keyword evidence="8" id="KW-1185">Reference proteome</keyword>
<keyword evidence="4 6" id="KW-0143">Chaperone</keyword>
<dbReference type="GO" id="GO:0044183">
    <property type="term" value="F:protein folding chaperone"/>
    <property type="evidence" value="ECO:0007669"/>
    <property type="project" value="TreeGrafter"/>
</dbReference>
<comment type="PTM">
    <text evidence="6">Under oxidizing conditions two disulfide bonds are formed involving the reactive cysteines. Under reducing conditions zinc is bound to the reactive cysteines and the protein is inactive.</text>
</comment>
<dbReference type="PANTHER" id="PTHR30111:SF1">
    <property type="entry name" value="33 KDA CHAPERONIN"/>
    <property type="match status" value="1"/>
</dbReference>
<evidence type="ECO:0000256" key="5">
    <source>
        <dbReference type="ARBA" id="ARBA00023284"/>
    </source>
</evidence>
<reference evidence="7 8" key="1">
    <citation type="submission" date="2013-07" db="EMBL/GenBank/DDBJ databases">
        <authorList>
            <person name="Weinstock G."/>
            <person name="Sodergren E."/>
            <person name="Wylie T."/>
            <person name="Fulton L."/>
            <person name="Fulton R."/>
            <person name="Fronick C."/>
            <person name="O'Laughlin M."/>
            <person name="Godfrey J."/>
            <person name="Miner T."/>
            <person name="Herter B."/>
            <person name="Appelbaum E."/>
            <person name="Cordes M."/>
            <person name="Lek S."/>
            <person name="Wollam A."/>
            <person name="Pepin K.H."/>
            <person name="Palsikar V.B."/>
            <person name="Mitreva M."/>
            <person name="Wilson R.K."/>
        </authorList>
    </citation>
    <scope>NUCLEOTIDE SEQUENCE [LARGE SCALE GENOMIC DNA]</scope>
    <source>
        <strain evidence="7 8">ATCC 27760</strain>
    </source>
</reference>
<dbReference type="InterPro" id="IPR000397">
    <property type="entry name" value="Heat_shock_Hsp33"/>
</dbReference>
<dbReference type="SUPFAM" id="SSF118352">
    <property type="entry name" value="HSP33 redox switch-like"/>
    <property type="match status" value="1"/>
</dbReference>
<keyword evidence="1 6" id="KW-0963">Cytoplasm</keyword>
<dbReference type="HAMAP" id="MF_00117">
    <property type="entry name" value="HslO"/>
    <property type="match status" value="1"/>
</dbReference>
<dbReference type="SUPFAM" id="SSF64397">
    <property type="entry name" value="Hsp33 domain"/>
    <property type="match status" value="1"/>
</dbReference>
<dbReference type="PANTHER" id="PTHR30111">
    <property type="entry name" value="33 KDA CHAPERONIN"/>
    <property type="match status" value="1"/>
</dbReference>
<dbReference type="RefSeq" id="WP_021680667.1">
    <property type="nucleotide sequence ID" value="NZ_KI260296.1"/>
</dbReference>
<accession>U2KJI7</accession>
<sequence length="294" mass="31277">MGILKRAIAKDASVVATAVDATDIVAEIEKIHQTSAVVTAALGRLSIAASMMGYDLKNENDTVTLRVKGGGPAGMLVAVADSRGNVKADVDQPVVELPLNAKGKLDVGGAVGTDGTLSVVKDLGLKEPYVGIVPLVSGEIAEDVAQYFATSEQTPTVCGLGVLVNPDLTVNVAGGFLIEVLPFASDACIDTIEKNLKTLPPVTTMMTQGMTTDQIALRLLDGLEPNLLDEGEVHYQCDCNRERTERVLKALGDQELTQLIAEGEPVEVNCHFCGKKYTFTPEELQQLRDEEPEE</sequence>
<dbReference type="AlphaFoldDB" id="U2KJI7"/>
<evidence type="ECO:0000256" key="1">
    <source>
        <dbReference type="ARBA" id="ARBA00022490"/>
    </source>
</evidence>
<dbReference type="NCBIfam" id="NF001033">
    <property type="entry name" value="PRK00114.1"/>
    <property type="match status" value="1"/>
</dbReference>
<dbReference type="GO" id="GO:0005737">
    <property type="term" value="C:cytoplasm"/>
    <property type="evidence" value="ECO:0007669"/>
    <property type="project" value="UniProtKB-SubCell"/>
</dbReference>
<dbReference type="Pfam" id="PF01430">
    <property type="entry name" value="HSP33"/>
    <property type="match status" value="1"/>
</dbReference>
<dbReference type="STRING" id="411473.RUMCAL_02500"/>
<dbReference type="Proteomes" id="UP000016662">
    <property type="component" value="Unassembled WGS sequence"/>
</dbReference>
<feature type="disulfide bond" description="Redox-active" evidence="6">
    <location>
        <begin position="270"/>
        <end position="273"/>
    </location>
</feature>
<dbReference type="HOGENOM" id="CLU_054493_1_0_9"/>
<evidence type="ECO:0000313" key="8">
    <source>
        <dbReference type="Proteomes" id="UP000016662"/>
    </source>
</evidence>
<dbReference type="PATRIC" id="fig|411473.3.peg.2091"/>
<organism evidence="7 8">
    <name type="scientific">Ruminococcus callidus ATCC 27760</name>
    <dbReference type="NCBI Taxonomy" id="411473"/>
    <lineage>
        <taxon>Bacteria</taxon>
        <taxon>Bacillati</taxon>
        <taxon>Bacillota</taxon>
        <taxon>Clostridia</taxon>
        <taxon>Eubacteriales</taxon>
        <taxon>Oscillospiraceae</taxon>
        <taxon>Ruminococcus</taxon>
    </lineage>
</organism>
<dbReference type="Gene3D" id="3.55.30.10">
    <property type="entry name" value="Hsp33 domain"/>
    <property type="match status" value="1"/>
</dbReference>